<feature type="transmembrane region" description="Helical" evidence="2">
    <location>
        <begin position="51"/>
        <end position="73"/>
    </location>
</feature>
<feature type="compositionally biased region" description="Polar residues" evidence="1">
    <location>
        <begin position="10"/>
        <end position="20"/>
    </location>
</feature>
<gene>
    <name evidence="3" type="ORF">GCM10010439_46940</name>
</gene>
<feature type="region of interest" description="Disordered" evidence="1">
    <location>
        <begin position="1"/>
        <end position="31"/>
    </location>
</feature>
<evidence type="ECO:0000256" key="2">
    <source>
        <dbReference type="SAM" id="Phobius"/>
    </source>
</evidence>
<dbReference type="RefSeq" id="WP_344452833.1">
    <property type="nucleotide sequence ID" value="NZ_BAAATZ010000020.1"/>
</dbReference>
<dbReference type="EMBL" id="BAAATZ010000020">
    <property type="protein sequence ID" value="GAA2731464.1"/>
    <property type="molecule type" value="Genomic_DNA"/>
</dbReference>
<sequence>MSEPEPPPTTSHAATSAQDSTDSEPAEIGTGECSHCGHPQNSRQSMWNSPLFTVIVAGILAIASTLGGAQFTARDNQSTTRLSAQLEAAQNNRDKRLAVYMNIERISSRALAIHGLTSGHDVDLDRRSIRELSSLIKAMDKLWSQARAYGVPIAVSDIRYFRSLLYAATDWNDIPINSHQRGLIREELVLASMDISDLVCTDPYSSCPAERDIFPYTTKDGIQQSIRS</sequence>
<keyword evidence="2" id="KW-0812">Transmembrane</keyword>
<dbReference type="Proteomes" id="UP001501842">
    <property type="component" value="Unassembled WGS sequence"/>
</dbReference>
<evidence type="ECO:0000313" key="3">
    <source>
        <dbReference type="EMBL" id="GAA2731464.1"/>
    </source>
</evidence>
<evidence type="ECO:0000313" key="4">
    <source>
        <dbReference type="Proteomes" id="UP001501842"/>
    </source>
</evidence>
<keyword evidence="2" id="KW-0472">Membrane</keyword>
<accession>A0ABN3UEU9</accession>
<protein>
    <submittedName>
        <fullName evidence="3">Uncharacterized protein</fullName>
    </submittedName>
</protein>
<name>A0ABN3UEU9_9ACTN</name>
<reference evidence="3 4" key="1">
    <citation type="journal article" date="2019" name="Int. J. Syst. Evol. Microbiol.">
        <title>The Global Catalogue of Microorganisms (GCM) 10K type strain sequencing project: providing services to taxonomists for standard genome sequencing and annotation.</title>
        <authorList>
            <consortium name="The Broad Institute Genomics Platform"/>
            <consortium name="The Broad Institute Genome Sequencing Center for Infectious Disease"/>
            <person name="Wu L."/>
            <person name="Ma J."/>
        </authorList>
    </citation>
    <scope>NUCLEOTIDE SEQUENCE [LARGE SCALE GENOMIC DNA]</scope>
    <source>
        <strain evidence="3 4">JCM 8201</strain>
    </source>
</reference>
<organism evidence="3 4">
    <name type="scientific">Actinocorallia aurantiaca</name>
    <dbReference type="NCBI Taxonomy" id="46204"/>
    <lineage>
        <taxon>Bacteria</taxon>
        <taxon>Bacillati</taxon>
        <taxon>Actinomycetota</taxon>
        <taxon>Actinomycetes</taxon>
        <taxon>Streptosporangiales</taxon>
        <taxon>Thermomonosporaceae</taxon>
        <taxon>Actinocorallia</taxon>
    </lineage>
</organism>
<keyword evidence="4" id="KW-1185">Reference proteome</keyword>
<evidence type="ECO:0000256" key="1">
    <source>
        <dbReference type="SAM" id="MobiDB-lite"/>
    </source>
</evidence>
<proteinExistence type="predicted"/>
<comment type="caution">
    <text evidence="3">The sequence shown here is derived from an EMBL/GenBank/DDBJ whole genome shotgun (WGS) entry which is preliminary data.</text>
</comment>
<keyword evidence="2" id="KW-1133">Transmembrane helix</keyword>